<dbReference type="InterPro" id="IPR013717">
    <property type="entry name" value="PIG-P"/>
</dbReference>
<keyword evidence="3 5" id="KW-1133">Transmembrane helix</keyword>
<evidence type="ECO:0000259" key="6">
    <source>
        <dbReference type="Pfam" id="PF08510"/>
    </source>
</evidence>
<proteinExistence type="predicted"/>
<feature type="transmembrane region" description="Helical" evidence="5">
    <location>
        <begin position="7"/>
        <end position="27"/>
    </location>
</feature>
<dbReference type="GO" id="GO:0005783">
    <property type="term" value="C:endoplasmic reticulum"/>
    <property type="evidence" value="ECO:0007669"/>
    <property type="project" value="TreeGrafter"/>
</dbReference>
<dbReference type="GO" id="GO:0006506">
    <property type="term" value="P:GPI anchor biosynthetic process"/>
    <property type="evidence" value="ECO:0007669"/>
    <property type="project" value="TreeGrafter"/>
</dbReference>
<dbReference type="Proteomes" id="UP000473826">
    <property type="component" value="Unassembled WGS sequence"/>
</dbReference>
<dbReference type="Pfam" id="PF08510">
    <property type="entry name" value="PIG-P"/>
    <property type="match status" value="1"/>
</dbReference>
<comment type="subcellular location">
    <subcellularLocation>
        <location evidence="1">Membrane</location>
        <topology evidence="1">Multi-pass membrane protein</topology>
    </subcellularLocation>
</comment>
<dbReference type="InterPro" id="IPR052263">
    <property type="entry name" value="GPI_Anchor_Biosynth"/>
</dbReference>
<evidence type="ECO:0000256" key="5">
    <source>
        <dbReference type="SAM" id="Phobius"/>
    </source>
</evidence>
<dbReference type="PANTHER" id="PTHR46346">
    <property type="entry name" value="PHOSPHATIDYLINOSITOL N-ACETYLGLUCOSAMINYLTRANSFERASE SUBUNIT P"/>
    <property type="match status" value="1"/>
</dbReference>
<evidence type="ECO:0000256" key="1">
    <source>
        <dbReference type="ARBA" id="ARBA00004141"/>
    </source>
</evidence>
<keyword evidence="4 5" id="KW-0472">Membrane</keyword>
<feature type="transmembrane region" description="Helical" evidence="5">
    <location>
        <begin position="47"/>
        <end position="66"/>
    </location>
</feature>
<accession>A0A7D8ZT18</accession>
<dbReference type="OrthoDB" id="690928at2759"/>
<name>A0A7D8ZT18_VANHU</name>
<dbReference type="EMBL" id="QKWK01000004">
    <property type="protein sequence ID" value="TXT11244.1"/>
    <property type="molecule type" value="Genomic_DNA"/>
</dbReference>
<keyword evidence="8" id="KW-1185">Reference proteome</keyword>
<gene>
    <name evidence="7" type="ORF">VHUM_01995</name>
</gene>
<evidence type="ECO:0000256" key="4">
    <source>
        <dbReference type="ARBA" id="ARBA00023136"/>
    </source>
</evidence>
<evidence type="ECO:0000313" key="8">
    <source>
        <dbReference type="Proteomes" id="UP000473826"/>
    </source>
</evidence>
<comment type="caution">
    <text evidence="7">The sequence shown here is derived from an EMBL/GenBank/DDBJ whole genome shotgun (WGS) entry which is preliminary data.</text>
</comment>
<evidence type="ECO:0000256" key="3">
    <source>
        <dbReference type="ARBA" id="ARBA00022989"/>
    </source>
</evidence>
<feature type="domain" description="PIG-P" evidence="6">
    <location>
        <begin position="5"/>
        <end position="126"/>
    </location>
</feature>
<protein>
    <recommendedName>
        <fullName evidence="6">PIG-P domain-containing protein</fullName>
    </recommendedName>
</protein>
<organism evidence="7 8">
    <name type="scientific">Vanrija humicola</name>
    <name type="common">Yeast</name>
    <name type="synonym">Cryptococcus humicola</name>
    <dbReference type="NCBI Taxonomy" id="5417"/>
    <lineage>
        <taxon>Eukaryota</taxon>
        <taxon>Fungi</taxon>
        <taxon>Dikarya</taxon>
        <taxon>Basidiomycota</taxon>
        <taxon>Agaricomycotina</taxon>
        <taxon>Tremellomycetes</taxon>
        <taxon>Trichosporonales</taxon>
        <taxon>Trichosporonaceae</taxon>
        <taxon>Vanrija</taxon>
    </lineage>
</organism>
<sequence length="147" mass="16190">MPSPKEVYGSLAVLLTYLAGFVYLLWAVAPAAWLDKAGWTWYPAREWAVVVPCWLMVVVLLAYWSYAGLTVHLTPAFSSLALITDTADTASSASTSTDRYYHKFASPTAVPEAVDLPIDLVNRVLYPPRPRPAPTPTHTRPAHQPHA</sequence>
<reference evidence="7 8" key="1">
    <citation type="journal article" date="2019" name="PLoS Genet.">
        <title>Convergent evolution of linked mating-type loci in basidiomycete fungi.</title>
        <authorList>
            <person name="Sun S."/>
            <person name="Coelho M.A."/>
            <person name="Heitman J."/>
            <person name="Nowrousian M."/>
        </authorList>
    </citation>
    <scope>NUCLEOTIDE SEQUENCE [LARGE SCALE GENOMIC DNA]</scope>
    <source>
        <strain evidence="7 8">CBS 4282</strain>
    </source>
</reference>
<dbReference type="AlphaFoldDB" id="A0A7D8ZT18"/>
<evidence type="ECO:0000256" key="2">
    <source>
        <dbReference type="ARBA" id="ARBA00022692"/>
    </source>
</evidence>
<dbReference type="GO" id="GO:0016020">
    <property type="term" value="C:membrane"/>
    <property type="evidence" value="ECO:0007669"/>
    <property type="project" value="UniProtKB-SubCell"/>
</dbReference>
<keyword evidence="2 5" id="KW-0812">Transmembrane</keyword>
<evidence type="ECO:0000313" key="7">
    <source>
        <dbReference type="EMBL" id="TXT11244.1"/>
    </source>
</evidence>
<dbReference type="PANTHER" id="PTHR46346:SF1">
    <property type="entry name" value="PHOSPHATIDYLINOSITOL N-ACETYLGLUCOSAMINYLTRANSFERASE SUBUNIT P"/>
    <property type="match status" value="1"/>
</dbReference>